<accession>A0A149QVX9</accession>
<name>A0A149QVX9_9PROT</name>
<sequence>MVDTVGDLTLTYDEMASLRSYLIATVFEFSDSIEMGILGMFQPNEILSMANKVYSFMRWDVKEYTNIFSDNDYKIINSCIFHGEMALGIYSTYKKYIDYDTCNFGITKDKIYNYILEYRKNAGC</sequence>
<dbReference type="RefSeq" id="WP_062495728.1">
    <property type="nucleotide sequence ID" value="NZ_LHZB01000111.1"/>
</dbReference>
<gene>
    <name evidence="1" type="ORF">AD929_07480</name>
</gene>
<comment type="caution">
    <text evidence="1">The sequence shown here is derived from an EMBL/GenBank/DDBJ whole genome shotgun (WGS) entry which is preliminary data.</text>
</comment>
<dbReference type="AlphaFoldDB" id="A0A149QVX9"/>
<reference evidence="1 2" key="1">
    <citation type="submission" date="2015-06" db="EMBL/GenBank/DDBJ databases">
        <title>Improved classification and identification of acetic acid bacteria using matrix-assisted laser desorption/ionization time-of-flight mass spectrometry; Gluconobacter nephelii and Gluconobacter uchimurae are later heterotypic synonyms of Gluconobacter japonicus and Gluconobacter oxydans, respectively.</title>
        <authorList>
            <person name="Li L."/>
            <person name="Cleenwerck I."/>
            <person name="De Vuyst L."/>
            <person name="Vandamme P."/>
        </authorList>
    </citation>
    <scope>NUCLEOTIDE SEQUENCE [LARGE SCALE GENOMIC DNA]</scope>
    <source>
        <strain evidence="1 2">LMG 1764</strain>
    </source>
</reference>
<evidence type="ECO:0000313" key="2">
    <source>
        <dbReference type="Proteomes" id="UP000075573"/>
    </source>
</evidence>
<proteinExistence type="predicted"/>
<organism evidence="1 2">
    <name type="scientific">Gluconobacter potus</name>
    <dbReference type="NCBI Taxonomy" id="2724927"/>
    <lineage>
        <taxon>Bacteria</taxon>
        <taxon>Pseudomonadati</taxon>
        <taxon>Pseudomonadota</taxon>
        <taxon>Alphaproteobacteria</taxon>
        <taxon>Acetobacterales</taxon>
        <taxon>Acetobacteraceae</taxon>
        <taxon>Gluconobacter</taxon>
    </lineage>
</organism>
<dbReference type="EMBL" id="LHZB01000111">
    <property type="protein sequence ID" value="KXV01314.1"/>
    <property type="molecule type" value="Genomic_DNA"/>
</dbReference>
<dbReference type="Proteomes" id="UP000075573">
    <property type="component" value="Unassembled WGS sequence"/>
</dbReference>
<dbReference type="PATRIC" id="fig|442.7.peg.1620"/>
<protein>
    <submittedName>
        <fullName evidence="1">Uncharacterized protein</fullName>
    </submittedName>
</protein>
<evidence type="ECO:0000313" key="1">
    <source>
        <dbReference type="EMBL" id="KXV01314.1"/>
    </source>
</evidence>